<comment type="caution">
    <text evidence="9">The sequence shown here is derived from an EMBL/GenBank/DDBJ whole genome shotgun (WGS) entry which is preliminary data.</text>
</comment>
<feature type="domain" description="Cytochrome c assembly protein" evidence="8">
    <location>
        <begin position="11"/>
        <end position="142"/>
    </location>
</feature>
<evidence type="ECO:0000259" key="8">
    <source>
        <dbReference type="Pfam" id="PF01578"/>
    </source>
</evidence>
<dbReference type="PANTHER" id="PTHR30071:SF1">
    <property type="entry name" value="CYTOCHROME B_B6 PROTEIN-RELATED"/>
    <property type="match status" value="1"/>
</dbReference>
<dbReference type="Proteomes" id="UP000813462">
    <property type="component" value="Unassembled WGS sequence"/>
</dbReference>
<dbReference type="GO" id="GO:0017004">
    <property type="term" value="P:cytochrome complex assembly"/>
    <property type="evidence" value="ECO:0007669"/>
    <property type="project" value="UniProtKB-KW"/>
</dbReference>
<evidence type="ECO:0000256" key="3">
    <source>
        <dbReference type="ARBA" id="ARBA00022692"/>
    </source>
</evidence>
<dbReference type="EMBL" id="JAEACU010000014">
    <property type="protein sequence ID" value="KAH7511616.1"/>
    <property type="molecule type" value="Genomic_DNA"/>
</dbReference>
<keyword evidence="4 7" id="KW-0201">Cytochrome c-type biogenesis</keyword>
<keyword evidence="5 7" id="KW-1133">Transmembrane helix</keyword>
<evidence type="ECO:0000256" key="2">
    <source>
        <dbReference type="ARBA" id="ARBA00005840"/>
    </source>
</evidence>
<dbReference type="GO" id="GO:0005886">
    <property type="term" value="C:plasma membrane"/>
    <property type="evidence" value="ECO:0007669"/>
    <property type="project" value="TreeGrafter"/>
</dbReference>
<accession>A0A978UA86</accession>
<dbReference type="NCBIfam" id="TIGR01191">
    <property type="entry name" value="ccmC"/>
    <property type="match status" value="1"/>
</dbReference>
<dbReference type="PRINTS" id="PR01386">
    <property type="entry name" value="CCMCBIOGNSIS"/>
</dbReference>
<evidence type="ECO:0000313" key="10">
    <source>
        <dbReference type="Proteomes" id="UP000813462"/>
    </source>
</evidence>
<dbReference type="InterPro" id="IPR003557">
    <property type="entry name" value="Cyt_c_biogenesis_CcmC"/>
</dbReference>
<gene>
    <name evidence="7" type="primary">CCMC</name>
    <name evidence="9" type="ORF">FEM48_ZijujMtG0004600</name>
</gene>
<evidence type="ECO:0000256" key="7">
    <source>
        <dbReference type="RuleBase" id="RU364092"/>
    </source>
</evidence>
<keyword evidence="6 7" id="KW-0472">Membrane</keyword>
<protein>
    <recommendedName>
        <fullName evidence="7">Putative cytochrome c biosynthesis ccmC-like mitochondrial protein</fullName>
    </recommendedName>
</protein>
<feature type="transmembrane region" description="Helical" evidence="7">
    <location>
        <begin position="61"/>
        <end position="79"/>
    </location>
</feature>
<evidence type="ECO:0000256" key="5">
    <source>
        <dbReference type="ARBA" id="ARBA00022989"/>
    </source>
</evidence>
<evidence type="ECO:0000256" key="1">
    <source>
        <dbReference type="ARBA" id="ARBA00004141"/>
    </source>
</evidence>
<proteinExistence type="inferred from homology"/>
<dbReference type="InterPro" id="IPR002541">
    <property type="entry name" value="Cyt_c_assembly"/>
</dbReference>
<keyword evidence="7 9" id="KW-0496">Mitochondrion</keyword>
<dbReference type="GO" id="GO:0020037">
    <property type="term" value="F:heme binding"/>
    <property type="evidence" value="ECO:0007669"/>
    <property type="project" value="InterPro"/>
</dbReference>
<dbReference type="InterPro" id="IPR045062">
    <property type="entry name" value="Cyt_c_biogenesis_CcsA/CcmC"/>
</dbReference>
<feature type="transmembrane region" description="Helical" evidence="7">
    <location>
        <begin position="29"/>
        <end position="49"/>
    </location>
</feature>
<dbReference type="Pfam" id="PF01578">
    <property type="entry name" value="Cytochrom_C_asm"/>
    <property type="match status" value="1"/>
</dbReference>
<dbReference type="PANTHER" id="PTHR30071">
    <property type="entry name" value="HEME EXPORTER PROTEIN C"/>
    <property type="match status" value="1"/>
</dbReference>
<comment type="caution">
    <text evidence="7">Lacks conserved residue(s) required for the propagation of feature annotation.</text>
</comment>
<geneLocation type="mitochondrion" evidence="9"/>
<dbReference type="GO" id="GO:0015232">
    <property type="term" value="F:heme transmembrane transporter activity"/>
    <property type="evidence" value="ECO:0007669"/>
    <property type="project" value="InterPro"/>
</dbReference>
<comment type="function">
    <text evidence="7">May be involved in the export of heme to the mitochondrion for the biogenesis of c-type cytochromes.</text>
</comment>
<evidence type="ECO:0000256" key="4">
    <source>
        <dbReference type="ARBA" id="ARBA00022748"/>
    </source>
</evidence>
<keyword evidence="3 7" id="KW-0812">Transmembrane</keyword>
<dbReference type="AlphaFoldDB" id="A0A978UA86"/>
<comment type="subcellular location">
    <subcellularLocation>
        <location evidence="1">Membrane</location>
        <topology evidence="1">Multi-pass membrane protein</topology>
    </subcellularLocation>
    <subcellularLocation>
        <location evidence="7">Mitochondrion membrane</location>
    </subcellularLocation>
</comment>
<sequence length="312" mass="34392">MAIHLSLRVAPLDLQQGGNSRIPYVHVPAARMSILVYIATAINTFFFLLTKHPLFLRSSGTGTEMGAFFTLFTLVTGGFRGRPMWGTFWVWDARLTSVFISFLIYLGALRFQKLPVEPASISIRAGPIDIPIIKSSVNWWNTSHQPGSISRSGTSIHVPMPIPILSNFANSPFSTRILFVLETRLPIPSFPESPLTEEIEAREGIPKPSSLADQSLAACFIPPCLVIGRVPYLESGIEFVSASVPLAVEALLSHDAISRPPRPALSPKPHSIHIPSTKYSLPAQMRQSAYLYPFPRIESSSSSFLGRRELIL</sequence>
<dbReference type="GO" id="GO:0031966">
    <property type="term" value="C:mitochondrial membrane"/>
    <property type="evidence" value="ECO:0007669"/>
    <property type="project" value="UniProtKB-SubCell"/>
</dbReference>
<evidence type="ECO:0000313" key="9">
    <source>
        <dbReference type="EMBL" id="KAH7511616.1"/>
    </source>
</evidence>
<reference evidence="9" key="1">
    <citation type="journal article" date="2021" name="Front. Plant Sci.">
        <title>Chromosome-Scale Genome Assembly for Chinese Sour Jujube and Insights Into Its Genome Evolution and Domestication Signature.</title>
        <authorList>
            <person name="Shen L.-Y."/>
            <person name="Luo H."/>
            <person name="Wang X.-L."/>
            <person name="Wang X.-M."/>
            <person name="Qiu X.-J."/>
            <person name="Liu H."/>
            <person name="Zhou S.-S."/>
            <person name="Jia K.-H."/>
            <person name="Nie S."/>
            <person name="Bao Y.-T."/>
            <person name="Zhang R.-G."/>
            <person name="Yun Q.-Z."/>
            <person name="Chai Y.-H."/>
            <person name="Lu J.-Y."/>
            <person name="Li Y."/>
            <person name="Zhao S.-W."/>
            <person name="Mao J.-F."/>
            <person name="Jia S.-G."/>
            <person name="Mao Y.-M."/>
        </authorList>
    </citation>
    <scope>NUCLEOTIDE SEQUENCE</scope>
    <source>
        <strain evidence="9">AT0</strain>
        <tissue evidence="9">Leaf</tissue>
    </source>
</reference>
<evidence type="ECO:0000256" key="6">
    <source>
        <dbReference type="ARBA" id="ARBA00023136"/>
    </source>
</evidence>
<name>A0A978UA86_ZIZJJ</name>
<comment type="similarity">
    <text evidence="2 7">Belongs to the CcmC/CycZ/HelC family.</text>
</comment>
<feature type="transmembrane region" description="Helical" evidence="7">
    <location>
        <begin position="85"/>
        <end position="106"/>
    </location>
</feature>
<organism evidence="9 10">
    <name type="scientific">Ziziphus jujuba var. spinosa</name>
    <dbReference type="NCBI Taxonomy" id="714518"/>
    <lineage>
        <taxon>Eukaryota</taxon>
        <taxon>Viridiplantae</taxon>
        <taxon>Streptophyta</taxon>
        <taxon>Embryophyta</taxon>
        <taxon>Tracheophyta</taxon>
        <taxon>Spermatophyta</taxon>
        <taxon>Magnoliopsida</taxon>
        <taxon>eudicotyledons</taxon>
        <taxon>Gunneridae</taxon>
        <taxon>Pentapetalae</taxon>
        <taxon>rosids</taxon>
        <taxon>fabids</taxon>
        <taxon>Rosales</taxon>
        <taxon>Rhamnaceae</taxon>
        <taxon>Paliureae</taxon>
        <taxon>Ziziphus</taxon>
    </lineage>
</organism>